<dbReference type="AlphaFoldDB" id="A0AA40CPA2"/>
<evidence type="ECO:0000256" key="2">
    <source>
        <dbReference type="SAM" id="MobiDB-lite"/>
    </source>
</evidence>
<keyword evidence="3" id="KW-0472">Membrane</keyword>
<accession>A0AA40CPA2</accession>
<keyword evidence="3" id="KW-1133">Transmembrane helix</keyword>
<evidence type="ECO:0000313" key="4">
    <source>
        <dbReference type="EMBL" id="KAK0644329.1"/>
    </source>
</evidence>
<gene>
    <name evidence="4" type="ORF">B0T16DRAFT_460396</name>
</gene>
<feature type="region of interest" description="Disordered" evidence="2">
    <location>
        <begin position="351"/>
        <end position="390"/>
    </location>
</feature>
<evidence type="ECO:0000256" key="1">
    <source>
        <dbReference type="SAM" id="Coils"/>
    </source>
</evidence>
<dbReference type="EMBL" id="JAULSV010000005">
    <property type="protein sequence ID" value="KAK0644329.1"/>
    <property type="molecule type" value="Genomic_DNA"/>
</dbReference>
<feature type="transmembrane region" description="Helical" evidence="3">
    <location>
        <begin position="447"/>
        <end position="470"/>
    </location>
</feature>
<proteinExistence type="predicted"/>
<keyword evidence="5" id="KW-1185">Reference proteome</keyword>
<reference evidence="4" key="1">
    <citation type="submission" date="2023-06" db="EMBL/GenBank/DDBJ databases">
        <title>Genome-scale phylogeny and comparative genomics of the fungal order Sordariales.</title>
        <authorList>
            <consortium name="Lawrence Berkeley National Laboratory"/>
            <person name="Hensen N."/>
            <person name="Bonometti L."/>
            <person name="Westerberg I."/>
            <person name="Brannstrom I.O."/>
            <person name="Guillou S."/>
            <person name="Cros-Aarteil S."/>
            <person name="Calhoun S."/>
            <person name="Haridas S."/>
            <person name="Kuo A."/>
            <person name="Mondo S."/>
            <person name="Pangilinan J."/>
            <person name="Riley R."/>
            <person name="Labutti K."/>
            <person name="Andreopoulos B."/>
            <person name="Lipzen A."/>
            <person name="Chen C."/>
            <person name="Yanf M."/>
            <person name="Daum C."/>
            <person name="Ng V."/>
            <person name="Clum A."/>
            <person name="Steindorff A."/>
            <person name="Ohm R."/>
            <person name="Martin F."/>
            <person name="Silar P."/>
            <person name="Natvig D."/>
            <person name="Lalanne C."/>
            <person name="Gautier V."/>
            <person name="Ament-Velasquez S.L."/>
            <person name="Kruys A."/>
            <person name="Hutchinson M.I."/>
            <person name="Powell A.J."/>
            <person name="Barry K."/>
            <person name="Miller A.N."/>
            <person name="Grigoriev I.V."/>
            <person name="Debuchy R."/>
            <person name="Gladieux P."/>
            <person name="Thoren M.H."/>
            <person name="Johannesson H."/>
        </authorList>
    </citation>
    <scope>NUCLEOTIDE SEQUENCE</scope>
    <source>
        <strain evidence="4">SMH2532-1</strain>
    </source>
</reference>
<keyword evidence="1" id="KW-0175">Coiled coil</keyword>
<name>A0AA40CPA2_9PEZI</name>
<evidence type="ECO:0000256" key="3">
    <source>
        <dbReference type="SAM" id="Phobius"/>
    </source>
</evidence>
<sequence>MLSDIRENVTWSLLAFSLTTTGCSIFNQYRYSKEFAESVEGQNRCLGIAAAAAGAAVGASDDPFLHASDEDLRFFKFEDSNINSRLLRHSEAHPTYDSLELPTDQSDHNYPRWEQWIQSEALQETTRGEPRDVTDQSGYHVLLCARVLPFQVKPLMPNPLQYLPIRKDIWKGIVQRLRPPGAIIKALRMKRCYTICLASNTGTEPVELFTAAIPPRGTASPIAISSTHFIKSRLTLATIYGCSEKQMDRVDALLRMSPEVRSHPFLMAGLFAELQRDRMELLVQEMENELDCIMVHELQFHRSDVWKEKRGVLYWDSSRRISHFRNKAKQLEDEIQTLKGELEKLTSYMETPLDGDNIEGDPIPQAPTQSHRGGPARTQPARPPVSSDKQTKRFVDRLGEICRDLDPLIGRCRYAVDELTFAREVVRDELASREAHDTGQQTRSSMVVGFVAMLYLPITAMATIFATPVFDFHNDWRDIGNRPFPTPDDNDASGQRDLPVVSVYFWYYFSLSVFFTIITVLIWRWKTQRNKTSGLSLVTASPA</sequence>
<dbReference type="PROSITE" id="PS51257">
    <property type="entry name" value="PROKAR_LIPOPROTEIN"/>
    <property type="match status" value="1"/>
</dbReference>
<feature type="transmembrane region" description="Helical" evidence="3">
    <location>
        <begin position="505"/>
        <end position="523"/>
    </location>
</feature>
<dbReference type="Proteomes" id="UP001174936">
    <property type="component" value="Unassembled WGS sequence"/>
</dbReference>
<evidence type="ECO:0000313" key="5">
    <source>
        <dbReference type="Proteomes" id="UP001174936"/>
    </source>
</evidence>
<organism evidence="4 5">
    <name type="scientific">Cercophora newfieldiana</name>
    <dbReference type="NCBI Taxonomy" id="92897"/>
    <lineage>
        <taxon>Eukaryota</taxon>
        <taxon>Fungi</taxon>
        <taxon>Dikarya</taxon>
        <taxon>Ascomycota</taxon>
        <taxon>Pezizomycotina</taxon>
        <taxon>Sordariomycetes</taxon>
        <taxon>Sordariomycetidae</taxon>
        <taxon>Sordariales</taxon>
        <taxon>Lasiosphaeriaceae</taxon>
        <taxon>Cercophora</taxon>
    </lineage>
</organism>
<comment type="caution">
    <text evidence="4">The sequence shown here is derived from an EMBL/GenBank/DDBJ whole genome shotgun (WGS) entry which is preliminary data.</text>
</comment>
<keyword evidence="3" id="KW-0812">Transmembrane</keyword>
<protein>
    <submittedName>
        <fullName evidence="4">Uncharacterized protein</fullName>
    </submittedName>
</protein>
<feature type="coiled-coil region" evidence="1">
    <location>
        <begin position="321"/>
        <end position="348"/>
    </location>
</feature>